<sequence>MKSIVVGRLVLVPSSVFQLRAAVVAANPTSYLRAAVALGRRAAVVARLLLGRFNHATKNLRRLPEAMGIVLVRAMWQKCEGCRLEDGAGQTLDVSAGIVKMKSNKASGPEDIPTDVLKLLGDLGPKRLLCHTMKVFERVLEAPLGKIVSVSLNQCSTIDAIYAVRILLENHREMNRGVHLAFPDLEKAFDRVQHELLCP</sequence>
<gene>
    <name evidence="1" type="primary">Necator_chrIV.g14206</name>
    <name evidence="1" type="ORF">RB195_000912</name>
</gene>
<evidence type="ECO:0000313" key="2">
    <source>
        <dbReference type="Proteomes" id="UP001303046"/>
    </source>
</evidence>
<evidence type="ECO:0008006" key="3">
    <source>
        <dbReference type="Google" id="ProtNLM"/>
    </source>
</evidence>
<dbReference type="Proteomes" id="UP001303046">
    <property type="component" value="Unassembled WGS sequence"/>
</dbReference>
<protein>
    <recommendedName>
        <fullName evidence="3">Reverse transcriptase domain-containing protein</fullName>
    </recommendedName>
</protein>
<proteinExistence type="predicted"/>
<dbReference type="EMBL" id="JAVFWL010000004">
    <property type="protein sequence ID" value="KAK6747987.1"/>
    <property type="molecule type" value="Genomic_DNA"/>
</dbReference>
<accession>A0ABR1DCD7</accession>
<organism evidence="1 2">
    <name type="scientific">Necator americanus</name>
    <name type="common">Human hookworm</name>
    <dbReference type="NCBI Taxonomy" id="51031"/>
    <lineage>
        <taxon>Eukaryota</taxon>
        <taxon>Metazoa</taxon>
        <taxon>Ecdysozoa</taxon>
        <taxon>Nematoda</taxon>
        <taxon>Chromadorea</taxon>
        <taxon>Rhabditida</taxon>
        <taxon>Rhabditina</taxon>
        <taxon>Rhabditomorpha</taxon>
        <taxon>Strongyloidea</taxon>
        <taxon>Ancylostomatidae</taxon>
        <taxon>Bunostominae</taxon>
        <taxon>Necator</taxon>
    </lineage>
</organism>
<name>A0ABR1DCD7_NECAM</name>
<reference evidence="1 2" key="1">
    <citation type="submission" date="2023-08" db="EMBL/GenBank/DDBJ databases">
        <title>A Necator americanus chromosomal reference genome.</title>
        <authorList>
            <person name="Ilik V."/>
            <person name="Petrzelkova K.J."/>
            <person name="Pardy F."/>
            <person name="Fuh T."/>
            <person name="Niatou-Singa F.S."/>
            <person name="Gouil Q."/>
            <person name="Baker L."/>
            <person name="Ritchie M.E."/>
            <person name="Jex A.R."/>
            <person name="Gazzola D."/>
            <person name="Li H."/>
            <person name="Toshio Fujiwara R."/>
            <person name="Zhan B."/>
            <person name="Aroian R.V."/>
            <person name="Pafco B."/>
            <person name="Schwarz E.M."/>
        </authorList>
    </citation>
    <scope>NUCLEOTIDE SEQUENCE [LARGE SCALE GENOMIC DNA]</scope>
    <source>
        <strain evidence="1 2">Aroian</strain>
        <tissue evidence="1">Whole animal</tissue>
    </source>
</reference>
<evidence type="ECO:0000313" key="1">
    <source>
        <dbReference type="EMBL" id="KAK6747987.1"/>
    </source>
</evidence>
<keyword evidence="2" id="KW-1185">Reference proteome</keyword>
<comment type="caution">
    <text evidence="1">The sequence shown here is derived from an EMBL/GenBank/DDBJ whole genome shotgun (WGS) entry which is preliminary data.</text>
</comment>